<organism evidence="4 5">
    <name type="scientific">Pseudonocardia halophobica</name>
    <dbReference type="NCBI Taxonomy" id="29401"/>
    <lineage>
        <taxon>Bacteria</taxon>
        <taxon>Bacillati</taxon>
        <taxon>Actinomycetota</taxon>
        <taxon>Actinomycetes</taxon>
        <taxon>Pseudonocardiales</taxon>
        <taxon>Pseudonocardiaceae</taxon>
        <taxon>Pseudonocardia</taxon>
    </lineage>
</organism>
<keyword evidence="2" id="KW-0560">Oxidoreductase</keyword>
<accession>A0A9W6P0M0</accession>
<dbReference type="PANTHER" id="PTHR42760">
    <property type="entry name" value="SHORT-CHAIN DEHYDROGENASES/REDUCTASES FAMILY MEMBER"/>
    <property type="match status" value="1"/>
</dbReference>
<name>A0A9W6P0M0_9PSEU</name>
<protein>
    <submittedName>
        <fullName evidence="4">3-oxoacyl-ACP reductase</fullName>
    </submittedName>
</protein>
<dbReference type="PRINTS" id="PR00080">
    <property type="entry name" value="SDRFAMILY"/>
</dbReference>
<dbReference type="PRINTS" id="PR00081">
    <property type="entry name" value="GDHRDH"/>
</dbReference>
<evidence type="ECO:0000256" key="1">
    <source>
        <dbReference type="ARBA" id="ARBA00006484"/>
    </source>
</evidence>
<dbReference type="AlphaFoldDB" id="A0A9W6P0M0"/>
<comment type="similarity">
    <text evidence="1">Belongs to the short-chain dehydrogenases/reductases (SDR) family.</text>
</comment>
<evidence type="ECO:0000313" key="5">
    <source>
        <dbReference type="Proteomes" id="UP001143463"/>
    </source>
</evidence>
<sequence>MSAPQVAVVTGGARGLGEAIVRRLHADGYRVAVADLGGASAEALAKELDGTATTARAFTVDVADRDAPAALLRDVLAAFGAVHVLVNNAARTQATPVMEIGADELDTVMAVNFGGTFRACQVFGAHLAEQGYGRIVNMASLAGQNGGTATGAHYAASKGAVLTATKVFARDLAARGVTVNAVSPGPQDGETVRTVVGEDGIEALRAGIPVGRLGDPAFVARMVALLASPDAASVTGACWDVNGGLYLR</sequence>
<dbReference type="InterPro" id="IPR036291">
    <property type="entry name" value="NAD(P)-bd_dom_sf"/>
</dbReference>
<gene>
    <name evidence="4" type="ORF">GCM10017577_68160</name>
</gene>
<dbReference type="Proteomes" id="UP001143463">
    <property type="component" value="Unassembled WGS sequence"/>
</dbReference>
<dbReference type="InterPro" id="IPR057326">
    <property type="entry name" value="KR_dom"/>
</dbReference>
<dbReference type="InterPro" id="IPR002347">
    <property type="entry name" value="SDR_fam"/>
</dbReference>
<reference evidence="4" key="2">
    <citation type="submission" date="2023-01" db="EMBL/GenBank/DDBJ databases">
        <authorList>
            <person name="Sun Q."/>
            <person name="Evtushenko L."/>
        </authorList>
    </citation>
    <scope>NUCLEOTIDE SEQUENCE</scope>
    <source>
        <strain evidence="4">VKM Ac-1069</strain>
    </source>
</reference>
<dbReference type="PANTHER" id="PTHR42760:SF133">
    <property type="entry name" value="3-OXOACYL-[ACYL-CARRIER-PROTEIN] REDUCTASE"/>
    <property type="match status" value="1"/>
</dbReference>
<dbReference type="SUPFAM" id="SSF51735">
    <property type="entry name" value="NAD(P)-binding Rossmann-fold domains"/>
    <property type="match status" value="1"/>
</dbReference>
<evidence type="ECO:0000259" key="3">
    <source>
        <dbReference type="SMART" id="SM00822"/>
    </source>
</evidence>
<evidence type="ECO:0000256" key="2">
    <source>
        <dbReference type="ARBA" id="ARBA00023002"/>
    </source>
</evidence>
<dbReference type="GO" id="GO:0016616">
    <property type="term" value="F:oxidoreductase activity, acting on the CH-OH group of donors, NAD or NADP as acceptor"/>
    <property type="evidence" value="ECO:0007669"/>
    <property type="project" value="UniProtKB-ARBA"/>
</dbReference>
<dbReference type="EMBL" id="BSFQ01000052">
    <property type="protein sequence ID" value="GLL15663.1"/>
    <property type="molecule type" value="Genomic_DNA"/>
</dbReference>
<evidence type="ECO:0000313" key="4">
    <source>
        <dbReference type="EMBL" id="GLL15663.1"/>
    </source>
</evidence>
<dbReference type="FunFam" id="3.40.50.720:FF:000173">
    <property type="entry name" value="3-oxoacyl-[acyl-carrier protein] reductase"/>
    <property type="match status" value="1"/>
</dbReference>
<feature type="domain" description="Ketoreductase" evidence="3">
    <location>
        <begin position="5"/>
        <end position="185"/>
    </location>
</feature>
<dbReference type="Gene3D" id="3.40.50.720">
    <property type="entry name" value="NAD(P)-binding Rossmann-like Domain"/>
    <property type="match status" value="1"/>
</dbReference>
<comment type="caution">
    <text evidence="4">The sequence shown here is derived from an EMBL/GenBank/DDBJ whole genome shotgun (WGS) entry which is preliminary data.</text>
</comment>
<dbReference type="SMART" id="SM00822">
    <property type="entry name" value="PKS_KR"/>
    <property type="match status" value="1"/>
</dbReference>
<reference evidence="4" key="1">
    <citation type="journal article" date="2014" name="Int. J. Syst. Evol. Microbiol.">
        <title>Complete genome sequence of Corynebacterium casei LMG S-19264T (=DSM 44701T), isolated from a smear-ripened cheese.</title>
        <authorList>
            <consortium name="US DOE Joint Genome Institute (JGI-PGF)"/>
            <person name="Walter F."/>
            <person name="Albersmeier A."/>
            <person name="Kalinowski J."/>
            <person name="Ruckert C."/>
        </authorList>
    </citation>
    <scope>NUCLEOTIDE SEQUENCE</scope>
    <source>
        <strain evidence="4">VKM Ac-1069</strain>
    </source>
</reference>
<proteinExistence type="inferred from homology"/>
<dbReference type="Pfam" id="PF13561">
    <property type="entry name" value="adh_short_C2"/>
    <property type="match status" value="1"/>
</dbReference>
<dbReference type="RefSeq" id="WP_037053302.1">
    <property type="nucleotide sequence ID" value="NZ_BAAAUZ010000065.1"/>
</dbReference>
<keyword evidence="5" id="KW-1185">Reference proteome</keyword>